<dbReference type="Gene3D" id="3.40.30.10">
    <property type="entry name" value="Glutaredoxin"/>
    <property type="match status" value="1"/>
</dbReference>
<comment type="caution">
    <text evidence="13">The sequence shown here is derived from an EMBL/GenBank/DDBJ whole genome shotgun (WGS) entry which is preliminary data.</text>
</comment>
<gene>
    <name evidence="13" type="ORF">ACFOWX_11180</name>
</gene>
<keyword evidence="6" id="KW-1015">Disulfide bond</keyword>
<dbReference type="Proteomes" id="UP001595887">
    <property type="component" value="Unassembled WGS sequence"/>
</dbReference>
<evidence type="ECO:0000256" key="4">
    <source>
        <dbReference type="ARBA" id="ARBA00022862"/>
    </source>
</evidence>
<evidence type="ECO:0000256" key="6">
    <source>
        <dbReference type="ARBA" id="ARBA00023157"/>
    </source>
</evidence>
<proteinExistence type="inferred from homology"/>
<dbReference type="Pfam" id="PF00578">
    <property type="entry name" value="AhpC-TSA"/>
    <property type="match status" value="1"/>
</dbReference>
<dbReference type="PANTHER" id="PTHR42801:SF4">
    <property type="entry name" value="AHPC_TSA FAMILY PROTEIN"/>
    <property type="match status" value="1"/>
</dbReference>
<dbReference type="CDD" id="cd03017">
    <property type="entry name" value="PRX_BCP"/>
    <property type="match status" value="1"/>
</dbReference>
<dbReference type="EC" id="1.11.1.24" evidence="2"/>
<dbReference type="InterPro" id="IPR000866">
    <property type="entry name" value="AhpC/TSA"/>
</dbReference>
<dbReference type="RefSeq" id="WP_381424106.1">
    <property type="nucleotide sequence ID" value="NZ_JBHSDH010000013.1"/>
</dbReference>
<evidence type="ECO:0000259" key="12">
    <source>
        <dbReference type="PROSITE" id="PS51352"/>
    </source>
</evidence>
<evidence type="ECO:0000313" key="13">
    <source>
        <dbReference type="EMBL" id="MFC4292976.1"/>
    </source>
</evidence>
<sequence>MTEIGDPLPNVTLKDSADQDVKLSELKPPFVLYYYPKADTPGCTNEGKDFTALKADFDKLGVSIYGLSKDTPAKLAKFAAKYDFKITLLSDEQSDATEQMGVWVEKNMYGKKYMGIERATFLIGTDGKVAQIWRKVKVKGHAAEVLSAAQAL</sequence>
<protein>
    <recommendedName>
        <fullName evidence="2">thioredoxin-dependent peroxiredoxin</fullName>
        <ecNumber evidence="2">1.11.1.24</ecNumber>
    </recommendedName>
    <alternativeName>
        <fullName evidence="8">Thioredoxin peroxidase</fullName>
    </alternativeName>
    <alternativeName>
        <fullName evidence="10">Thioredoxin-dependent peroxiredoxin Bcp</fullName>
    </alternativeName>
</protein>
<comment type="similarity">
    <text evidence="9">Belongs to the peroxiredoxin family. BCP/PrxQ subfamily.</text>
</comment>
<evidence type="ECO:0000256" key="11">
    <source>
        <dbReference type="ARBA" id="ARBA00049091"/>
    </source>
</evidence>
<organism evidence="13 14">
    <name type="scientific">Sphingorhabdus arenilitoris</name>
    <dbReference type="NCBI Taxonomy" id="1490041"/>
    <lineage>
        <taxon>Bacteria</taxon>
        <taxon>Pseudomonadati</taxon>
        <taxon>Pseudomonadota</taxon>
        <taxon>Alphaproteobacteria</taxon>
        <taxon>Sphingomonadales</taxon>
        <taxon>Sphingomonadaceae</taxon>
        <taxon>Sphingorhabdus</taxon>
    </lineage>
</organism>
<evidence type="ECO:0000256" key="2">
    <source>
        <dbReference type="ARBA" id="ARBA00013017"/>
    </source>
</evidence>
<evidence type="ECO:0000256" key="1">
    <source>
        <dbReference type="ARBA" id="ARBA00003330"/>
    </source>
</evidence>
<evidence type="ECO:0000256" key="3">
    <source>
        <dbReference type="ARBA" id="ARBA00022559"/>
    </source>
</evidence>
<evidence type="ECO:0000256" key="8">
    <source>
        <dbReference type="ARBA" id="ARBA00032824"/>
    </source>
</evidence>
<accession>A0ABV8RL21</accession>
<evidence type="ECO:0000256" key="5">
    <source>
        <dbReference type="ARBA" id="ARBA00023002"/>
    </source>
</evidence>
<dbReference type="InterPro" id="IPR036249">
    <property type="entry name" value="Thioredoxin-like_sf"/>
</dbReference>
<keyword evidence="3 13" id="KW-0575">Peroxidase</keyword>
<comment type="catalytic activity">
    <reaction evidence="11">
        <text>a hydroperoxide + [thioredoxin]-dithiol = an alcohol + [thioredoxin]-disulfide + H2O</text>
        <dbReference type="Rhea" id="RHEA:62620"/>
        <dbReference type="Rhea" id="RHEA-COMP:10698"/>
        <dbReference type="Rhea" id="RHEA-COMP:10700"/>
        <dbReference type="ChEBI" id="CHEBI:15377"/>
        <dbReference type="ChEBI" id="CHEBI:29950"/>
        <dbReference type="ChEBI" id="CHEBI:30879"/>
        <dbReference type="ChEBI" id="CHEBI:35924"/>
        <dbReference type="ChEBI" id="CHEBI:50058"/>
        <dbReference type="EC" id="1.11.1.24"/>
    </reaction>
</comment>
<comment type="function">
    <text evidence="1">Thiol-specific peroxidase that catalyzes the reduction of hydrogen peroxide and organic hydroperoxides to water and alcohols, respectively. Plays a role in cell protection against oxidative stress by detoxifying peroxides and as sensor of hydrogen peroxide-mediated signaling events.</text>
</comment>
<keyword evidence="7" id="KW-0676">Redox-active center</keyword>
<dbReference type="PANTHER" id="PTHR42801">
    <property type="entry name" value="THIOREDOXIN-DEPENDENT PEROXIDE REDUCTASE"/>
    <property type="match status" value="1"/>
</dbReference>
<keyword evidence="14" id="KW-1185">Reference proteome</keyword>
<evidence type="ECO:0000256" key="7">
    <source>
        <dbReference type="ARBA" id="ARBA00023284"/>
    </source>
</evidence>
<dbReference type="PROSITE" id="PS51352">
    <property type="entry name" value="THIOREDOXIN_2"/>
    <property type="match status" value="1"/>
</dbReference>
<feature type="domain" description="Thioredoxin" evidence="12">
    <location>
        <begin position="2"/>
        <end position="152"/>
    </location>
</feature>
<evidence type="ECO:0000256" key="9">
    <source>
        <dbReference type="ARBA" id="ARBA00038489"/>
    </source>
</evidence>
<keyword evidence="5 13" id="KW-0560">Oxidoreductase</keyword>
<dbReference type="InterPro" id="IPR050924">
    <property type="entry name" value="Peroxiredoxin_BCP/PrxQ"/>
</dbReference>
<dbReference type="InterPro" id="IPR013766">
    <property type="entry name" value="Thioredoxin_domain"/>
</dbReference>
<keyword evidence="4" id="KW-0049">Antioxidant</keyword>
<dbReference type="EMBL" id="JBHSDH010000013">
    <property type="protein sequence ID" value="MFC4292976.1"/>
    <property type="molecule type" value="Genomic_DNA"/>
</dbReference>
<evidence type="ECO:0000256" key="10">
    <source>
        <dbReference type="ARBA" id="ARBA00042639"/>
    </source>
</evidence>
<name>A0ABV8RL21_9SPHN</name>
<reference evidence="14" key="1">
    <citation type="journal article" date="2019" name="Int. J. Syst. Evol. Microbiol.">
        <title>The Global Catalogue of Microorganisms (GCM) 10K type strain sequencing project: providing services to taxonomists for standard genome sequencing and annotation.</title>
        <authorList>
            <consortium name="The Broad Institute Genomics Platform"/>
            <consortium name="The Broad Institute Genome Sequencing Center for Infectious Disease"/>
            <person name="Wu L."/>
            <person name="Ma J."/>
        </authorList>
    </citation>
    <scope>NUCLEOTIDE SEQUENCE [LARGE SCALE GENOMIC DNA]</scope>
    <source>
        <strain evidence="14">CECT 8531</strain>
    </source>
</reference>
<evidence type="ECO:0000313" key="14">
    <source>
        <dbReference type="Proteomes" id="UP001595887"/>
    </source>
</evidence>
<dbReference type="GO" id="GO:0140824">
    <property type="term" value="F:thioredoxin-dependent peroxiredoxin activity"/>
    <property type="evidence" value="ECO:0007669"/>
    <property type="project" value="UniProtKB-EC"/>
</dbReference>
<dbReference type="SUPFAM" id="SSF52833">
    <property type="entry name" value="Thioredoxin-like"/>
    <property type="match status" value="1"/>
</dbReference>